<evidence type="ECO:0000256" key="9">
    <source>
        <dbReference type="ARBA" id="ARBA00031501"/>
    </source>
</evidence>
<evidence type="ECO:0000256" key="1">
    <source>
        <dbReference type="ARBA" id="ARBA00000439"/>
    </source>
</evidence>
<dbReference type="SUPFAM" id="SSF51011">
    <property type="entry name" value="Glycosyl hydrolase domain"/>
    <property type="match status" value="1"/>
</dbReference>
<evidence type="ECO:0000256" key="10">
    <source>
        <dbReference type="RuleBase" id="RU361207"/>
    </source>
</evidence>
<dbReference type="InterPro" id="IPR003385">
    <property type="entry name" value="Glyco_hydro_77"/>
</dbReference>
<evidence type="ECO:0000256" key="4">
    <source>
        <dbReference type="ARBA" id="ARBA00020295"/>
    </source>
</evidence>
<protein>
    <recommendedName>
        <fullName evidence="4 10">4-alpha-glucanotransferase</fullName>
        <ecNumber evidence="3 10">2.4.1.25</ecNumber>
    </recommendedName>
    <alternativeName>
        <fullName evidence="8 10">Amylomaltase</fullName>
    </alternativeName>
    <alternativeName>
        <fullName evidence="9 10">Disproportionating enzyme</fullName>
    </alternativeName>
</protein>
<dbReference type="EMBL" id="FQYW01000018">
    <property type="protein sequence ID" value="SHI91981.1"/>
    <property type="molecule type" value="Genomic_DNA"/>
</dbReference>
<dbReference type="PANTHER" id="PTHR32438">
    <property type="entry name" value="4-ALPHA-GLUCANOTRANSFERASE DPE1, CHLOROPLASTIC/AMYLOPLASTIC"/>
    <property type="match status" value="1"/>
</dbReference>
<feature type="domain" description="Glycosyl hydrolase family 13 catalytic" evidence="11">
    <location>
        <begin position="142"/>
        <end position="548"/>
    </location>
</feature>
<dbReference type="Gene3D" id="3.90.400.10">
    <property type="entry name" value="Oligo-1,6-glucosidase, Domain 2"/>
    <property type="match status" value="1"/>
</dbReference>
<dbReference type="CDD" id="cd02857">
    <property type="entry name" value="E_set_CDase_PDE_N"/>
    <property type="match status" value="1"/>
</dbReference>
<proteinExistence type="inferred from homology"/>
<evidence type="ECO:0000313" key="12">
    <source>
        <dbReference type="EMBL" id="SHI91981.1"/>
    </source>
</evidence>
<comment type="similarity">
    <text evidence="2 10">Belongs to the disproportionating enzyme family.</text>
</comment>
<dbReference type="Pfam" id="PF02446">
    <property type="entry name" value="Glyco_hydro_77"/>
    <property type="match status" value="1"/>
</dbReference>
<dbReference type="InterPro" id="IPR014756">
    <property type="entry name" value="Ig_E-set"/>
</dbReference>
<evidence type="ECO:0000256" key="7">
    <source>
        <dbReference type="ARBA" id="ARBA00023277"/>
    </source>
</evidence>
<dbReference type="InterPro" id="IPR013780">
    <property type="entry name" value="Glyco_hydro_b"/>
</dbReference>
<dbReference type="NCBIfam" id="NF011080">
    <property type="entry name" value="PRK14508.1-3"/>
    <property type="match status" value="1"/>
</dbReference>
<sequence>MAALLNVIHDSQNEFYRFPVGAAATESKVRLRLKVETDKDTEVSGIKIRIWEDRVGETLYSMARMEDGEYYEGYVNMPKKGTLLWYYFIISVNGQVCFYSNNDEMMGGVGQLADYPHAAYQITVYNKEAKTPDWFKHSVMYQIFPDRFYRKGNEMVEKPNALYHASWKDKPRYYKDPDNGEIIAYDFFGGNFAGIREKLPYLKDLGISVVYLNPIFESASNHHYDTGNYMKTDPILGTNEEFAQLCAEGKKIGIRFILDGVFSHTGEDSIYFNKYGNYDSVGACQSKDSPYYSWYSFIDYPDKYESWWGFTNLPNVREETPAYMDYIIHKEDSVLHYWNKQGISGWRLDVIDELPEKFSQAFYKELKNTDPDSVLIGEVWEDASNKVAYGVNRHYLCGYEIDSAMNYPFRRIVIDFLLGYVDGHQICRRIMSLKENYPAQNFYAMMNLLGSHDRERILTIFGEAPSCEGVPERIQAKYKLDDERLKLGKSRLKIAAAWQMTFPGVPCIYYGDEIGMEGYKDPFCRLPYDWDNGDEDLRQWYKKLIHLRNENVALQTGKFLPIYSDGDIFGYARVIDDGKDVFGEPAENDVFIVLMNRGNEMRTVYVDVRDLWAGSFINVFGDGRELNVIREVLHVSMKPCSVKIYRCVKNEEQHIRECGVLMHPTSFPSKYGVGDFGASAYEFVDFLAEANQKIWQLLPLTPVDDCNSPYASPSAFAGNTMLISMEKLVDMGLLTDEDIKVPEKGATNKTDYEFARQVKGKLLAKAADNFFTKGNADDMAVFEGFCSQEAYWLNDYALFKAISKQQLEAGWIEWPEDLKKRRPEALEKARNELAQEIGRECFYQYLFSTQWQELKIYANGKGVKILGDMPIFVSQNSADVWANQKLFKLGEDGRPLKVAGVPPDYFSKTGQLWGNPQYDWDEMAKDGYRWWISRLGRMLEQVNMVRIDHFRGFEAYWEIDGDAETAIDGEWVKGPGMEFFGKLKDSLGELPIVAEDLGIITDEVEILRERCGYPGMKVLQFELHFNAFHRINFVEPENSLVYTGTHDNNTVVGWLENDIDTETRAAVAKLLGKEGADSQTLCQALVEHAYASRARTAIVPVWDILALDGDNRMNLPGTSGGNWSWRVLPGALTSEKAKWLAGLVEKYNR</sequence>
<keyword evidence="5 10" id="KW-0328">Glycosyltransferase</keyword>
<dbReference type="SUPFAM" id="SSF81296">
    <property type="entry name" value="E set domains"/>
    <property type="match status" value="1"/>
</dbReference>
<dbReference type="Gene3D" id="2.60.40.10">
    <property type="entry name" value="Immunoglobulins"/>
    <property type="match status" value="1"/>
</dbReference>
<name>A0A1M6F2T6_9FIRM</name>
<dbReference type="SMART" id="SM00642">
    <property type="entry name" value="Aamy"/>
    <property type="match status" value="1"/>
</dbReference>
<dbReference type="InterPro" id="IPR006047">
    <property type="entry name" value="GH13_cat_dom"/>
</dbReference>
<accession>A0A1M6F2T6</accession>
<keyword evidence="6 10" id="KW-0808">Transferase</keyword>
<dbReference type="Proteomes" id="UP000191240">
    <property type="component" value="Unassembled WGS sequence"/>
</dbReference>
<reference evidence="12 13" key="1">
    <citation type="submission" date="2016-11" db="EMBL/GenBank/DDBJ databases">
        <authorList>
            <person name="Jaros S."/>
            <person name="Januszkiewicz K."/>
            <person name="Wedrychowicz H."/>
        </authorList>
    </citation>
    <scope>NUCLEOTIDE SEQUENCE [LARGE SCALE GENOMIC DNA]</scope>
    <source>
        <strain evidence="12 13">DSM 3074</strain>
    </source>
</reference>
<evidence type="ECO:0000256" key="2">
    <source>
        <dbReference type="ARBA" id="ARBA00005684"/>
    </source>
</evidence>
<dbReference type="GO" id="GO:0004134">
    <property type="term" value="F:4-alpha-glucanotransferase activity"/>
    <property type="evidence" value="ECO:0007669"/>
    <property type="project" value="UniProtKB-EC"/>
</dbReference>
<dbReference type="OrthoDB" id="9805159at2"/>
<evidence type="ECO:0000259" key="11">
    <source>
        <dbReference type="SMART" id="SM00642"/>
    </source>
</evidence>
<evidence type="ECO:0000256" key="6">
    <source>
        <dbReference type="ARBA" id="ARBA00022679"/>
    </source>
</evidence>
<dbReference type="CDD" id="cd11338">
    <property type="entry name" value="AmyAc_CMD"/>
    <property type="match status" value="1"/>
</dbReference>
<gene>
    <name evidence="12" type="ORF">SAMN02745671_02108</name>
</gene>
<dbReference type="AlphaFoldDB" id="A0A1M6F2T6"/>
<dbReference type="InterPro" id="IPR013783">
    <property type="entry name" value="Ig-like_fold"/>
</dbReference>
<dbReference type="GO" id="GO:0005975">
    <property type="term" value="P:carbohydrate metabolic process"/>
    <property type="evidence" value="ECO:0007669"/>
    <property type="project" value="InterPro"/>
</dbReference>
<evidence type="ECO:0000256" key="8">
    <source>
        <dbReference type="ARBA" id="ARBA00031423"/>
    </source>
</evidence>
<dbReference type="PANTHER" id="PTHR32438:SF5">
    <property type="entry name" value="4-ALPHA-GLUCANOTRANSFERASE DPE1, CHLOROPLASTIC_AMYLOPLASTIC"/>
    <property type="match status" value="1"/>
</dbReference>
<keyword evidence="7 10" id="KW-0119">Carbohydrate metabolism</keyword>
<dbReference type="InterPro" id="IPR017853">
    <property type="entry name" value="GH"/>
</dbReference>
<dbReference type="RefSeq" id="WP_080326092.1">
    <property type="nucleotide sequence ID" value="NZ_FQYW01000018.1"/>
</dbReference>
<dbReference type="NCBIfam" id="TIGR00217">
    <property type="entry name" value="malQ"/>
    <property type="match status" value="1"/>
</dbReference>
<evidence type="ECO:0000313" key="13">
    <source>
        <dbReference type="Proteomes" id="UP000191240"/>
    </source>
</evidence>
<evidence type="ECO:0000256" key="3">
    <source>
        <dbReference type="ARBA" id="ARBA00012560"/>
    </source>
</evidence>
<dbReference type="EC" id="2.4.1.25" evidence="3 10"/>
<organism evidence="12 13">
    <name type="scientific">Anaerovibrio lipolyticus DSM 3074</name>
    <dbReference type="NCBI Taxonomy" id="1120997"/>
    <lineage>
        <taxon>Bacteria</taxon>
        <taxon>Bacillati</taxon>
        <taxon>Bacillota</taxon>
        <taxon>Negativicutes</taxon>
        <taxon>Selenomonadales</taxon>
        <taxon>Selenomonadaceae</taxon>
        <taxon>Anaerovibrio</taxon>
    </lineage>
</organism>
<evidence type="ECO:0000256" key="5">
    <source>
        <dbReference type="ARBA" id="ARBA00022676"/>
    </source>
</evidence>
<dbReference type="Gene3D" id="3.20.20.80">
    <property type="entry name" value="Glycosidases"/>
    <property type="match status" value="2"/>
</dbReference>
<dbReference type="SUPFAM" id="SSF51445">
    <property type="entry name" value="(Trans)glycosidases"/>
    <property type="match status" value="2"/>
</dbReference>
<dbReference type="Pfam" id="PF00128">
    <property type="entry name" value="Alpha-amylase"/>
    <property type="match status" value="1"/>
</dbReference>
<dbReference type="Gene3D" id="2.60.40.1180">
    <property type="entry name" value="Golgi alpha-mannosidase II"/>
    <property type="match status" value="1"/>
</dbReference>
<comment type="catalytic activity">
    <reaction evidence="1 10">
        <text>Transfers a segment of a (1-&gt;4)-alpha-D-glucan to a new position in an acceptor, which may be glucose or a (1-&gt;4)-alpha-D-glucan.</text>
        <dbReference type="EC" id="2.4.1.25"/>
    </reaction>
</comment>
<dbReference type="InterPro" id="IPR004185">
    <property type="entry name" value="Glyco_hydro_13_lg-like_dom"/>
</dbReference>
<dbReference type="GO" id="GO:0004553">
    <property type="term" value="F:hydrolase activity, hydrolyzing O-glycosyl compounds"/>
    <property type="evidence" value="ECO:0007669"/>
    <property type="project" value="InterPro"/>
</dbReference>
<dbReference type="InterPro" id="IPR045857">
    <property type="entry name" value="O16G_dom_2"/>
</dbReference>